<evidence type="ECO:0000256" key="2">
    <source>
        <dbReference type="ARBA" id="ARBA00007069"/>
    </source>
</evidence>
<evidence type="ECO:0000256" key="4">
    <source>
        <dbReference type="ARBA" id="ARBA00022475"/>
    </source>
</evidence>
<feature type="domain" description="ABC transmembrane type-1" evidence="9">
    <location>
        <begin position="45"/>
        <end position="250"/>
    </location>
</feature>
<keyword evidence="7 8" id="KW-0472">Membrane</keyword>
<reference evidence="11" key="1">
    <citation type="submission" date="2016-06" db="EMBL/GenBank/DDBJ databases">
        <authorList>
            <person name="Sutton G."/>
            <person name="Brinkac L."/>
            <person name="Sanka R."/>
            <person name="Adams M."/>
            <person name="Lau E."/>
            <person name="Mehaffy C."/>
            <person name="Tameris M."/>
            <person name="Hatherill M."/>
            <person name="Hanekom W."/>
            <person name="Mahomed H."/>
            <person name="Mcshane H."/>
        </authorList>
    </citation>
    <scope>NUCLEOTIDE SEQUENCE [LARGE SCALE GENOMIC DNA]</scope>
    <source>
        <strain evidence="11">852002-10433_SCH5171157</strain>
    </source>
</reference>
<feature type="transmembrane region" description="Helical" evidence="8">
    <location>
        <begin position="234"/>
        <end position="255"/>
    </location>
</feature>
<dbReference type="AlphaFoldDB" id="A0A1A0VQ16"/>
<keyword evidence="6 8" id="KW-1133">Transmembrane helix</keyword>
<dbReference type="InterPro" id="IPR035906">
    <property type="entry name" value="MetI-like_sf"/>
</dbReference>
<evidence type="ECO:0000256" key="6">
    <source>
        <dbReference type="ARBA" id="ARBA00022989"/>
    </source>
</evidence>
<comment type="similarity">
    <text evidence="2">Belongs to the binding-protein-dependent transport system permease family. CysTW subfamily.</text>
</comment>
<keyword evidence="3 8" id="KW-0813">Transport</keyword>
<dbReference type="CDD" id="cd06261">
    <property type="entry name" value="TM_PBP2"/>
    <property type="match status" value="1"/>
</dbReference>
<sequence length="265" mass="28785">MFVLVPLVIVIRTSFASVDDYGGIEGGWTLDNFRAIYDPVYVKVLTYSLYIAAANTVICMVIGYILSYYIVTRSPRVQSMLLLLIVIPFWTDFLVRVFAWVNLLSPGGPINAFFDVLGFPNATDGWIPSNGAVFLGLLYAFLPTTVFPIYASMRQLDMSLSEAASDLGCGWWGVHRRILVPLVQPGLIGAALLTFIPTLGVFVIPVLLGGGKNQLVGNVIVTLNTEFRNQPMGAAASVVLLALMAVTLLGLGALARRARRKAAVR</sequence>
<dbReference type="InterPro" id="IPR000515">
    <property type="entry name" value="MetI-like"/>
</dbReference>
<comment type="subcellular location">
    <subcellularLocation>
        <location evidence="1 8">Cell membrane</location>
        <topology evidence="1 8">Multi-pass membrane protein</topology>
    </subcellularLocation>
</comment>
<dbReference type="SUPFAM" id="SSF161098">
    <property type="entry name" value="MetI-like"/>
    <property type="match status" value="1"/>
</dbReference>
<dbReference type="PROSITE" id="PS50928">
    <property type="entry name" value="ABC_TM1"/>
    <property type="match status" value="1"/>
</dbReference>
<accession>A0A1A0VQ16</accession>
<protein>
    <submittedName>
        <fullName evidence="10">ABC transporter permease</fullName>
    </submittedName>
</protein>
<dbReference type="GO" id="GO:0055085">
    <property type="term" value="P:transmembrane transport"/>
    <property type="evidence" value="ECO:0007669"/>
    <property type="project" value="InterPro"/>
</dbReference>
<evidence type="ECO:0000256" key="5">
    <source>
        <dbReference type="ARBA" id="ARBA00022692"/>
    </source>
</evidence>
<evidence type="ECO:0000313" key="10">
    <source>
        <dbReference type="EMBL" id="OBB85286.1"/>
    </source>
</evidence>
<dbReference type="RefSeq" id="WP_064886041.1">
    <property type="nucleotide sequence ID" value="NZ_LZSY01000146.1"/>
</dbReference>
<dbReference type="Pfam" id="PF00528">
    <property type="entry name" value="BPD_transp_1"/>
    <property type="match status" value="1"/>
</dbReference>
<evidence type="ECO:0000256" key="8">
    <source>
        <dbReference type="RuleBase" id="RU363032"/>
    </source>
</evidence>
<dbReference type="Proteomes" id="UP000094008">
    <property type="component" value="Unassembled WGS sequence"/>
</dbReference>
<evidence type="ECO:0000259" key="9">
    <source>
        <dbReference type="PROSITE" id="PS50928"/>
    </source>
</evidence>
<proteinExistence type="inferred from homology"/>
<comment type="caution">
    <text evidence="10">The sequence shown here is derived from an EMBL/GenBank/DDBJ whole genome shotgun (WGS) entry which is preliminary data.</text>
</comment>
<gene>
    <name evidence="10" type="ORF">A5779_04240</name>
</gene>
<feature type="transmembrane region" description="Helical" evidence="8">
    <location>
        <begin position="47"/>
        <end position="69"/>
    </location>
</feature>
<dbReference type="EMBL" id="LZSY01000146">
    <property type="protein sequence ID" value="OBB85286.1"/>
    <property type="molecule type" value="Genomic_DNA"/>
</dbReference>
<name>A0A1A0VQ16_MYCPR</name>
<feature type="transmembrane region" description="Helical" evidence="8">
    <location>
        <begin position="186"/>
        <end position="208"/>
    </location>
</feature>
<evidence type="ECO:0000256" key="1">
    <source>
        <dbReference type="ARBA" id="ARBA00004651"/>
    </source>
</evidence>
<dbReference type="PANTHER" id="PTHR42929">
    <property type="entry name" value="INNER MEMBRANE ABC TRANSPORTER PERMEASE PROTEIN YDCU-RELATED-RELATED"/>
    <property type="match status" value="1"/>
</dbReference>
<keyword evidence="4" id="KW-1003">Cell membrane</keyword>
<evidence type="ECO:0000256" key="7">
    <source>
        <dbReference type="ARBA" id="ARBA00023136"/>
    </source>
</evidence>
<feature type="transmembrane region" description="Helical" evidence="8">
    <location>
        <begin position="81"/>
        <end position="101"/>
    </location>
</feature>
<dbReference type="PANTHER" id="PTHR42929:SF1">
    <property type="entry name" value="INNER MEMBRANE ABC TRANSPORTER PERMEASE PROTEIN YDCU-RELATED"/>
    <property type="match status" value="1"/>
</dbReference>
<evidence type="ECO:0000313" key="11">
    <source>
        <dbReference type="Proteomes" id="UP000094008"/>
    </source>
</evidence>
<keyword evidence="5 8" id="KW-0812">Transmembrane</keyword>
<dbReference type="GO" id="GO:0005886">
    <property type="term" value="C:plasma membrane"/>
    <property type="evidence" value="ECO:0007669"/>
    <property type="project" value="UniProtKB-SubCell"/>
</dbReference>
<feature type="transmembrane region" description="Helical" evidence="8">
    <location>
        <begin position="132"/>
        <end position="151"/>
    </location>
</feature>
<dbReference type="Gene3D" id="1.10.3720.10">
    <property type="entry name" value="MetI-like"/>
    <property type="match status" value="1"/>
</dbReference>
<organism evidence="10 11">
    <name type="scientific">Mycolicibacterium peregrinum</name>
    <name type="common">Mycobacterium peregrinum</name>
    <dbReference type="NCBI Taxonomy" id="43304"/>
    <lineage>
        <taxon>Bacteria</taxon>
        <taxon>Bacillati</taxon>
        <taxon>Actinomycetota</taxon>
        <taxon>Actinomycetes</taxon>
        <taxon>Mycobacteriales</taxon>
        <taxon>Mycobacteriaceae</taxon>
        <taxon>Mycolicibacterium</taxon>
    </lineage>
</organism>
<evidence type="ECO:0000256" key="3">
    <source>
        <dbReference type="ARBA" id="ARBA00022448"/>
    </source>
</evidence>